<evidence type="ECO:0000256" key="1">
    <source>
        <dbReference type="SAM" id="Phobius"/>
    </source>
</evidence>
<gene>
    <name evidence="2" type="primary">ORF219008</name>
</gene>
<sequence>MTADGDVGRAFIFSLCHLFSFIYVHYHILVITYQLESAMNWGGSKSKEEKHHYI</sequence>
<keyword evidence="1" id="KW-0472">Membrane</keyword>
<name>A0A0B7C044_9EUPU</name>
<accession>A0A0B7C044</accession>
<evidence type="ECO:0000313" key="2">
    <source>
        <dbReference type="EMBL" id="CEK98552.1"/>
    </source>
</evidence>
<organism evidence="2">
    <name type="scientific">Arion vulgaris</name>
    <dbReference type="NCBI Taxonomy" id="1028688"/>
    <lineage>
        <taxon>Eukaryota</taxon>
        <taxon>Metazoa</taxon>
        <taxon>Spiralia</taxon>
        <taxon>Lophotrochozoa</taxon>
        <taxon>Mollusca</taxon>
        <taxon>Gastropoda</taxon>
        <taxon>Heterobranchia</taxon>
        <taxon>Euthyneura</taxon>
        <taxon>Panpulmonata</taxon>
        <taxon>Eupulmonata</taxon>
        <taxon>Stylommatophora</taxon>
        <taxon>Helicina</taxon>
        <taxon>Arionoidea</taxon>
        <taxon>Arionidae</taxon>
        <taxon>Arion</taxon>
    </lineage>
</organism>
<dbReference type="AlphaFoldDB" id="A0A0B7C044"/>
<reference evidence="2" key="1">
    <citation type="submission" date="2014-12" db="EMBL/GenBank/DDBJ databases">
        <title>Insight into the proteome of Arion vulgaris.</title>
        <authorList>
            <person name="Aradska J."/>
            <person name="Bulat T."/>
            <person name="Smidak R."/>
            <person name="Sarate P."/>
            <person name="Gangsoo J."/>
            <person name="Sialana F."/>
            <person name="Bilban M."/>
            <person name="Lubec G."/>
        </authorList>
    </citation>
    <scope>NUCLEOTIDE SEQUENCE</scope>
    <source>
        <tissue evidence="2">Skin</tissue>
    </source>
</reference>
<proteinExistence type="predicted"/>
<keyword evidence="1" id="KW-1133">Transmembrane helix</keyword>
<protein>
    <submittedName>
        <fullName evidence="2">Uncharacterized protein</fullName>
    </submittedName>
</protein>
<keyword evidence="1" id="KW-0812">Transmembrane</keyword>
<feature type="transmembrane region" description="Helical" evidence="1">
    <location>
        <begin position="12"/>
        <end position="35"/>
    </location>
</feature>
<dbReference type="EMBL" id="HACG01051681">
    <property type="protein sequence ID" value="CEK98552.1"/>
    <property type="molecule type" value="Transcribed_RNA"/>
</dbReference>